<reference evidence="2" key="1">
    <citation type="journal article" date="2020" name="Nature">
        <title>Giant virus diversity and host interactions through global metagenomics.</title>
        <authorList>
            <person name="Schulz F."/>
            <person name="Roux S."/>
            <person name="Paez-Espino D."/>
            <person name="Jungbluth S."/>
            <person name="Walsh D.A."/>
            <person name="Denef V.J."/>
            <person name="McMahon K.D."/>
            <person name="Konstantinidis K.T."/>
            <person name="Eloe-Fadrosh E.A."/>
            <person name="Kyrpides N.C."/>
            <person name="Woyke T."/>
        </authorList>
    </citation>
    <scope>NUCLEOTIDE SEQUENCE</scope>
    <source>
        <strain evidence="2">GVMAG-S-3300012000-57</strain>
    </source>
</reference>
<name>A0A6C0KJ75_9ZZZZ</name>
<keyword evidence="1" id="KW-0472">Membrane</keyword>
<evidence type="ECO:0000256" key="1">
    <source>
        <dbReference type="SAM" id="Phobius"/>
    </source>
</evidence>
<keyword evidence="1" id="KW-1133">Transmembrane helix</keyword>
<proteinExistence type="predicted"/>
<protein>
    <submittedName>
        <fullName evidence="2">Uncharacterized protein</fullName>
    </submittedName>
</protein>
<feature type="transmembrane region" description="Helical" evidence="1">
    <location>
        <begin position="88"/>
        <end position="111"/>
    </location>
</feature>
<sequence>MNKGNMLPYRLEMQQMGDDDSGYGYYCNPEDMVHPTVFPKKKKYYTYTVDNIADFYPADYYYDDDDDMIQEKYNDYDKMVKQFKAKAYNIFSELSFACLCVATTLCILKYYK</sequence>
<evidence type="ECO:0000313" key="2">
    <source>
        <dbReference type="EMBL" id="QHU17211.1"/>
    </source>
</evidence>
<keyword evidence="1" id="KW-0812">Transmembrane</keyword>
<accession>A0A6C0KJ75</accession>
<dbReference type="AlphaFoldDB" id="A0A6C0KJ75"/>
<dbReference type="EMBL" id="MN740899">
    <property type="protein sequence ID" value="QHU17211.1"/>
    <property type="molecule type" value="Genomic_DNA"/>
</dbReference>
<organism evidence="2">
    <name type="scientific">viral metagenome</name>
    <dbReference type="NCBI Taxonomy" id="1070528"/>
    <lineage>
        <taxon>unclassified sequences</taxon>
        <taxon>metagenomes</taxon>
        <taxon>organismal metagenomes</taxon>
    </lineage>
</organism>